<protein>
    <submittedName>
        <fullName evidence="3">Phytochromobilin:ferredoxin oxidoreductase, chloroplastic isoform X1</fullName>
    </submittedName>
</protein>
<dbReference type="GO" id="GO:0050897">
    <property type="term" value="F:cobalt ion binding"/>
    <property type="evidence" value="ECO:0007669"/>
    <property type="project" value="InterPro"/>
</dbReference>
<sequence>MEIGSSSSSSIFCSHLTLQPSIRTCPSFSTCGWRNRRVFVQSFSVSYQKFVNFALEETKRHVHLVPSPLQEKFSSISSGDGKGELRMLSFQADKIRLLRSMSIETDTMQVLDFAVFPKLEYDVPIFCANFFTSARTNIVVLDLNPLHEVINRQDYKEKYFKSLIPLGLKYAELLPWGGKLTSESIKFFSPIVIWTKFPSSPENYDILYSAFQEYYKVWLELISKAVEETDASQIFSNREAQHRYLTWRTEKLELVKEILTQHLHSRCMGTEDPGSGLLKKLIGEALAKDLLRSFLFNGVDELGSKNFLDYFPEYLCGDGAVNKKQSIVGKSFENRPWDTSGEFIGN</sequence>
<dbReference type="Gene3D" id="3.40.1500.20">
    <property type="match status" value="1"/>
</dbReference>
<dbReference type="EMBL" id="JAAIUW010000009">
    <property type="protein sequence ID" value="KAF7815219.1"/>
    <property type="molecule type" value="Genomic_DNA"/>
</dbReference>
<comment type="caution">
    <text evidence="3">The sequence shown here is derived from an EMBL/GenBank/DDBJ whole genome shotgun (WGS) entry which is preliminary data.</text>
</comment>
<name>A0A834TDJ6_9FABA</name>
<evidence type="ECO:0000313" key="4">
    <source>
        <dbReference type="Proteomes" id="UP000634136"/>
    </source>
</evidence>
<dbReference type="Proteomes" id="UP000634136">
    <property type="component" value="Unassembled WGS sequence"/>
</dbReference>
<dbReference type="AlphaFoldDB" id="A0A834TDJ6"/>
<dbReference type="OrthoDB" id="496703at2759"/>
<keyword evidence="2" id="KW-0560">Oxidoreductase</keyword>
<dbReference type="InterPro" id="IPR009249">
    <property type="entry name" value="Ferredoxin-dep_bilin_Rdtase"/>
</dbReference>
<organism evidence="3 4">
    <name type="scientific">Senna tora</name>
    <dbReference type="NCBI Taxonomy" id="362788"/>
    <lineage>
        <taxon>Eukaryota</taxon>
        <taxon>Viridiplantae</taxon>
        <taxon>Streptophyta</taxon>
        <taxon>Embryophyta</taxon>
        <taxon>Tracheophyta</taxon>
        <taxon>Spermatophyta</taxon>
        <taxon>Magnoliopsida</taxon>
        <taxon>eudicotyledons</taxon>
        <taxon>Gunneridae</taxon>
        <taxon>Pentapetalae</taxon>
        <taxon>rosids</taxon>
        <taxon>fabids</taxon>
        <taxon>Fabales</taxon>
        <taxon>Fabaceae</taxon>
        <taxon>Caesalpinioideae</taxon>
        <taxon>Cassia clade</taxon>
        <taxon>Senna</taxon>
    </lineage>
</organism>
<dbReference type="PANTHER" id="PTHR34557">
    <property type="entry name" value="PHYTOCHROMOBILIN:FERREDOXIN OXIDOREDUCTASE, CHLOROPLASTIC"/>
    <property type="match status" value="1"/>
</dbReference>
<evidence type="ECO:0000256" key="2">
    <source>
        <dbReference type="ARBA" id="ARBA00023002"/>
    </source>
</evidence>
<evidence type="ECO:0000256" key="1">
    <source>
        <dbReference type="ARBA" id="ARBA00006908"/>
    </source>
</evidence>
<dbReference type="Pfam" id="PF05996">
    <property type="entry name" value="Fe_bilin_red"/>
    <property type="match status" value="1"/>
</dbReference>
<proteinExistence type="inferred from homology"/>
<dbReference type="PANTHER" id="PTHR34557:SF1">
    <property type="entry name" value="PHYTOCHROMOBILIN:FERREDOXIN OXIDOREDUCTASE, CHLOROPLASTIC"/>
    <property type="match status" value="1"/>
</dbReference>
<reference evidence="3" key="1">
    <citation type="submission" date="2020-09" db="EMBL/GenBank/DDBJ databases">
        <title>Genome-Enabled Discovery of Anthraquinone Biosynthesis in Senna tora.</title>
        <authorList>
            <person name="Kang S.-H."/>
            <person name="Pandey R.P."/>
            <person name="Lee C.-M."/>
            <person name="Sim J.-S."/>
            <person name="Jeong J.-T."/>
            <person name="Choi B.-S."/>
            <person name="Jung M."/>
            <person name="Ginzburg D."/>
            <person name="Zhao K."/>
            <person name="Won S.Y."/>
            <person name="Oh T.-J."/>
            <person name="Yu Y."/>
            <person name="Kim N.-H."/>
            <person name="Lee O.R."/>
            <person name="Lee T.-H."/>
            <person name="Bashyal P."/>
            <person name="Kim T.-S."/>
            <person name="Lee W.-H."/>
            <person name="Kawkins C."/>
            <person name="Kim C.-K."/>
            <person name="Kim J.S."/>
            <person name="Ahn B.O."/>
            <person name="Rhee S.Y."/>
            <person name="Sohng J.K."/>
        </authorList>
    </citation>
    <scope>NUCLEOTIDE SEQUENCE</scope>
    <source>
        <tissue evidence="3">Leaf</tissue>
    </source>
</reference>
<dbReference type="GO" id="GO:0050619">
    <property type="term" value="F:phytochromobilin:ferredoxin oxidoreductase activity"/>
    <property type="evidence" value="ECO:0007669"/>
    <property type="project" value="TreeGrafter"/>
</dbReference>
<evidence type="ECO:0000313" key="3">
    <source>
        <dbReference type="EMBL" id="KAF7815219.1"/>
    </source>
</evidence>
<gene>
    <name evidence="3" type="ORF">G2W53_029188</name>
</gene>
<keyword evidence="4" id="KW-1185">Reference proteome</keyword>
<accession>A0A834TDJ6</accession>
<comment type="similarity">
    <text evidence="1">Belongs to the HY2 family.</text>
</comment>
<dbReference type="GO" id="GO:0010024">
    <property type="term" value="P:phytochromobilin biosynthetic process"/>
    <property type="evidence" value="ECO:0007669"/>
    <property type="project" value="InterPro"/>
</dbReference>